<feature type="compositionally biased region" description="Basic and acidic residues" evidence="15">
    <location>
        <begin position="574"/>
        <end position="585"/>
    </location>
</feature>
<dbReference type="GO" id="GO:0005634">
    <property type="term" value="C:nucleus"/>
    <property type="evidence" value="ECO:0007669"/>
    <property type="project" value="UniProtKB-SubCell"/>
</dbReference>
<comment type="catalytic activity">
    <reaction evidence="14">
        <text>L-lysyl(36)-[histone H3] + 3 S-adenosyl-L-methionine = N(6),N(6),N(6)-trimethyl-L-lysyl(36)-[histone H3] + 3 S-adenosyl-L-homocysteine + 3 H(+)</text>
        <dbReference type="Rhea" id="RHEA:60324"/>
        <dbReference type="Rhea" id="RHEA-COMP:9785"/>
        <dbReference type="Rhea" id="RHEA-COMP:15536"/>
        <dbReference type="ChEBI" id="CHEBI:15378"/>
        <dbReference type="ChEBI" id="CHEBI:29969"/>
        <dbReference type="ChEBI" id="CHEBI:57856"/>
        <dbReference type="ChEBI" id="CHEBI:59789"/>
        <dbReference type="ChEBI" id="CHEBI:61961"/>
        <dbReference type="EC" id="2.1.1.359"/>
    </reaction>
</comment>
<dbReference type="PANTHER" id="PTHR22884">
    <property type="entry name" value="SET DOMAIN PROTEINS"/>
    <property type="match status" value="1"/>
</dbReference>
<evidence type="ECO:0000256" key="7">
    <source>
        <dbReference type="ARBA" id="ARBA00022603"/>
    </source>
</evidence>
<evidence type="ECO:0000256" key="12">
    <source>
        <dbReference type="ARBA" id="ARBA00023242"/>
    </source>
</evidence>
<dbReference type="Proteomes" id="UP000053558">
    <property type="component" value="Unassembled WGS sequence"/>
</dbReference>
<dbReference type="GO" id="GO:0005694">
    <property type="term" value="C:chromosome"/>
    <property type="evidence" value="ECO:0007669"/>
    <property type="project" value="UniProtKB-SubCell"/>
</dbReference>
<evidence type="ECO:0000256" key="15">
    <source>
        <dbReference type="SAM" id="MobiDB-lite"/>
    </source>
</evidence>
<evidence type="ECO:0000256" key="2">
    <source>
        <dbReference type="ARBA" id="ARBA00004286"/>
    </source>
</evidence>
<feature type="domain" description="SET" evidence="16">
    <location>
        <begin position="122"/>
        <end position="239"/>
    </location>
</feature>
<evidence type="ECO:0000256" key="8">
    <source>
        <dbReference type="ARBA" id="ARBA00022679"/>
    </source>
</evidence>
<dbReference type="Pfam" id="PF17907">
    <property type="entry name" value="AWS"/>
    <property type="match status" value="1"/>
</dbReference>
<organism evidence="19 20">
    <name type="scientific">Coniophora puteana (strain RWD-64-598)</name>
    <name type="common">Brown rot fungus</name>
    <dbReference type="NCBI Taxonomy" id="741705"/>
    <lineage>
        <taxon>Eukaryota</taxon>
        <taxon>Fungi</taxon>
        <taxon>Dikarya</taxon>
        <taxon>Basidiomycota</taxon>
        <taxon>Agaricomycotina</taxon>
        <taxon>Agaricomycetes</taxon>
        <taxon>Agaricomycetidae</taxon>
        <taxon>Boletales</taxon>
        <taxon>Coniophorineae</taxon>
        <taxon>Coniophoraceae</taxon>
        <taxon>Coniophora</taxon>
    </lineage>
</organism>
<dbReference type="InterPro" id="IPR006560">
    <property type="entry name" value="AWS_dom"/>
</dbReference>
<dbReference type="Gene3D" id="2.170.270.10">
    <property type="entry name" value="SET domain"/>
    <property type="match status" value="1"/>
</dbReference>
<dbReference type="InterPro" id="IPR025788">
    <property type="entry name" value="Set2_fungi"/>
</dbReference>
<feature type="compositionally biased region" description="Acidic residues" evidence="15">
    <location>
        <begin position="713"/>
        <end position="731"/>
    </location>
</feature>
<comment type="caution">
    <text evidence="19">The sequence shown here is derived from an EMBL/GenBank/DDBJ whole genome shotgun (WGS) entry which is preliminary data.</text>
</comment>
<dbReference type="InterPro" id="IPR050777">
    <property type="entry name" value="SET2_Histone-Lys_MeTrsfase"/>
</dbReference>
<feature type="compositionally biased region" description="Low complexity" evidence="15">
    <location>
        <begin position="670"/>
        <end position="684"/>
    </location>
</feature>
<feature type="compositionally biased region" description="Pro residues" evidence="15">
    <location>
        <begin position="498"/>
        <end position="508"/>
    </location>
</feature>
<feature type="region of interest" description="Disordered" evidence="15">
    <location>
        <begin position="1"/>
        <end position="31"/>
    </location>
</feature>
<dbReference type="OrthoDB" id="422362at2759"/>
<evidence type="ECO:0000259" key="18">
    <source>
        <dbReference type="PROSITE" id="PS51215"/>
    </source>
</evidence>
<keyword evidence="11" id="KW-0804">Transcription</keyword>
<proteinExistence type="predicted"/>
<dbReference type="SUPFAM" id="SSF82199">
    <property type="entry name" value="SET domain"/>
    <property type="match status" value="1"/>
</dbReference>
<feature type="compositionally biased region" description="Basic residues" evidence="15">
    <location>
        <begin position="560"/>
        <end position="573"/>
    </location>
</feature>
<dbReference type="KEGG" id="cput:CONPUDRAFT_146442"/>
<keyword evidence="10" id="KW-0805">Transcription regulation</keyword>
<dbReference type="GO" id="GO:0006355">
    <property type="term" value="P:regulation of DNA-templated transcription"/>
    <property type="evidence" value="ECO:0007669"/>
    <property type="project" value="InterPro"/>
</dbReference>
<evidence type="ECO:0000256" key="1">
    <source>
        <dbReference type="ARBA" id="ARBA00004123"/>
    </source>
</evidence>
<evidence type="ECO:0000313" key="19">
    <source>
        <dbReference type="EMBL" id="EIW76613.1"/>
    </source>
</evidence>
<feature type="compositionally biased region" description="Basic and acidic residues" evidence="15">
    <location>
        <begin position="778"/>
        <end position="793"/>
    </location>
</feature>
<dbReference type="PROSITE" id="PS51568">
    <property type="entry name" value="SAM_MT43_SET2_1"/>
    <property type="match status" value="1"/>
</dbReference>
<feature type="compositionally biased region" description="Basic and acidic residues" evidence="15">
    <location>
        <begin position="1"/>
        <end position="10"/>
    </location>
</feature>
<dbReference type="InterPro" id="IPR038190">
    <property type="entry name" value="SRI_sf"/>
</dbReference>
<dbReference type="GO" id="GO:0032259">
    <property type="term" value="P:methylation"/>
    <property type="evidence" value="ECO:0007669"/>
    <property type="project" value="UniProtKB-KW"/>
</dbReference>
<dbReference type="Gene3D" id="1.10.1740.100">
    <property type="entry name" value="Set2, Rpb1 interacting domain"/>
    <property type="match status" value="1"/>
</dbReference>
<evidence type="ECO:0000256" key="6">
    <source>
        <dbReference type="ARBA" id="ARBA00022491"/>
    </source>
</evidence>
<comment type="subcellular location">
    <subcellularLocation>
        <location evidence="2">Chromosome</location>
    </subcellularLocation>
    <subcellularLocation>
        <location evidence="1">Nucleus</location>
    </subcellularLocation>
</comment>
<evidence type="ECO:0000256" key="9">
    <source>
        <dbReference type="ARBA" id="ARBA00022691"/>
    </source>
</evidence>
<dbReference type="Pfam" id="PF00856">
    <property type="entry name" value="SET"/>
    <property type="match status" value="1"/>
</dbReference>
<dbReference type="SMART" id="SM00317">
    <property type="entry name" value="SET"/>
    <property type="match status" value="1"/>
</dbReference>
<keyword evidence="12" id="KW-0539">Nucleus</keyword>
<dbReference type="EC" id="2.1.1.359" evidence="3"/>
<dbReference type="RefSeq" id="XP_007773006.1">
    <property type="nucleotide sequence ID" value="XM_007774816.1"/>
</dbReference>
<evidence type="ECO:0000256" key="14">
    <source>
        <dbReference type="ARBA" id="ARBA00047545"/>
    </source>
</evidence>
<evidence type="ECO:0000256" key="3">
    <source>
        <dbReference type="ARBA" id="ARBA00012178"/>
    </source>
</evidence>
<keyword evidence="8" id="KW-0808">Transferase</keyword>
<feature type="region of interest" description="Disordered" evidence="15">
    <location>
        <begin position="541"/>
        <end position="585"/>
    </location>
</feature>
<dbReference type="EMBL" id="JH711585">
    <property type="protein sequence ID" value="EIW76613.1"/>
    <property type="molecule type" value="Genomic_DNA"/>
</dbReference>
<dbReference type="AlphaFoldDB" id="A0A5M3MC46"/>
<dbReference type="PROSITE" id="PS51215">
    <property type="entry name" value="AWS"/>
    <property type="match status" value="1"/>
</dbReference>
<dbReference type="InterPro" id="IPR046341">
    <property type="entry name" value="SET_dom_sf"/>
</dbReference>
<feature type="region of interest" description="Disordered" evidence="15">
    <location>
        <begin position="667"/>
        <end position="793"/>
    </location>
</feature>
<protein>
    <recommendedName>
        <fullName evidence="4">Histone-lysine N-methyltransferase, H3 lysine-36 specific</fullName>
        <ecNumber evidence="3">2.1.1.359</ecNumber>
    </recommendedName>
    <alternativeName>
        <fullName evidence="13">SET domain-containing protein 2</fullName>
    </alternativeName>
</protein>
<feature type="region of interest" description="Disordered" evidence="15">
    <location>
        <begin position="626"/>
        <end position="645"/>
    </location>
</feature>
<evidence type="ECO:0000313" key="20">
    <source>
        <dbReference type="Proteomes" id="UP000053558"/>
    </source>
</evidence>
<dbReference type="InterPro" id="IPR003616">
    <property type="entry name" value="Post-SET_dom"/>
</dbReference>
<dbReference type="SMART" id="SM00570">
    <property type="entry name" value="AWS"/>
    <property type="match status" value="1"/>
</dbReference>
<dbReference type="GeneID" id="19202203"/>
<evidence type="ECO:0000256" key="13">
    <source>
        <dbReference type="ARBA" id="ARBA00030091"/>
    </source>
</evidence>
<gene>
    <name evidence="19" type="ORF">CONPUDRAFT_146442</name>
</gene>
<dbReference type="PROSITE" id="PS50868">
    <property type="entry name" value="POST_SET"/>
    <property type="match status" value="1"/>
</dbReference>
<dbReference type="OMA" id="AQSQPCY"/>
<keyword evidence="6" id="KW-0678">Repressor</keyword>
<evidence type="ECO:0000259" key="17">
    <source>
        <dbReference type="PROSITE" id="PS50868"/>
    </source>
</evidence>
<keyword evidence="7" id="KW-0489">Methyltransferase</keyword>
<keyword evidence="5" id="KW-0158">Chromosome</keyword>
<dbReference type="SMART" id="SM00508">
    <property type="entry name" value="PostSET"/>
    <property type="match status" value="1"/>
</dbReference>
<dbReference type="GO" id="GO:0140955">
    <property type="term" value="F:histone H3K36 trimethyltransferase activity"/>
    <property type="evidence" value="ECO:0007669"/>
    <property type="project" value="UniProtKB-EC"/>
</dbReference>
<name>A0A5M3MC46_CONPW</name>
<evidence type="ECO:0000256" key="4">
    <source>
        <dbReference type="ARBA" id="ARBA00018028"/>
    </source>
</evidence>
<dbReference type="CDD" id="cd19172">
    <property type="entry name" value="SET_SETD2"/>
    <property type="match status" value="1"/>
</dbReference>
<sequence length="793" mass="88563">MLAAKSERSESSTPVPVEPDVKPRPKGPQLIGDLPRAEAAAMSTFVELPGNHYQYGTLGRAREAFEGMACDCQFEPGVSDPSDACGPHSDCINRLTEVECIPGECRCRNYCQNQRFQRKQYANIEVVQTEKKGFGLRAGSDIPKDAFIYEYVGDVVSHPSFLKRMREYAAEGIRHFYFMMLQSNEYIDATKRGGKGRFANHSCNPNCYVAKWTVGPHVRMGIFAKRAVKRNEELTFNYNVDRYGHDPQPCYCGEPQCVGFIGGKTQTDIAGMDDLYLDALGISDEVEKYGLKGSKKKKGRKLDEDYMPELTPILLKDIPKVAQAVRKTPSKKMLFKLLTRIKLTEDQAVLRQFMRLRGFSLMTNIFEDYEKEEDIVLTALECMVNWPLIQRNKVDDSKIRIPVQNCLNLENETIKGLAQKLLDYWDTLEVAYRIPKRIADGEIVETETVVINPITSQPSLKRVKVDLTEEEERARLHLPTARGWQQKANVGLSRAQFVPPPPTPPAVVPPQMEQKKTAEQMRMDIAAVIAQANAAAEAEARAQVTATAAKPPPIEPRKERKERKERREKREKKRQSAEEKEAGKEKRLMKLVGAVVVKCMSKHSKHFDRDQFKKYAKELTQVITEKEKKSNSYKENKLDSLSEEKTAKIKKFAKDYIAKVIRKLDKSKLKSSSLTSASATASTSQTPAQEQNTPEHEGGGGNGGMTMSVENALEMDESDSEPEDADGDADGDAAMADPSSVDDDALHSHSSDDVAPSPIEGVALPTGMSVTPLTPPDPEEKTGDADVEMRSDS</sequence>
<evidence type="ECO:0000256" key="5">
    <source>
        <dbReference type="ARBA" id="ARBA00022454"/>
    </source>
</evidence>
<accession>A0A5M3MC46</accession>
<evidence type="ECO:0000256" key="10">
    <source>
        <dbReference type="ARBA" id="ARBA00023015"/>
    </source>
</evidence>
<feature type="domain" description="AWS" evidence="18">
    <location>
        <begin position="65"/>
        <end position="120"/>
    </location>
</feature>
<dbReference type="InterPro" id="IPR013257">
    <property type="entry name" value="SRI"/>
</dbReference>
<evidence type="ECO:0000256" key="11">
    <source>
        <dbReference type="ARBA" id="ARBA00023163"/>
    </source>
</evidence>
<feature type="region of interest" description="Disordered" evidence="15">
    <location>
        <begin position="496"/>
        <end position="516"/>
    </location>
</feature>
<reference evidence="20" key="1">
    <citation type="journal article" date="2012" name="Science">
        <title>The Paleozoic origin of enzymatic lignin decomposition reconstructed from 31 fungal genomes.</title>
        <authorList>
            <person name="Floudas D."/>
            <person name="Binder M."/>
            <person name="Riley R."/>
            <person name="Barry K."/>
            <person name="Blanchette R.A."/>
            <person name="Henrissat B."/>
            <person name="Martinez A.T."/>
            <person name="Otillar R."/>
            <person name="Spatafora J.W."/>
            <person name="Yadav J.S."/>
            <person name="Aerts A."/>
            <person name="Benoit I."/>
            <person name="Boyd A."/>
            <person name="Carlson A."/>
            <person name="Copeland A."/>
            <person name="Coutinho P.M."/>
            <person name="de Vries R.P."/>
            <person name="Ferreira P."/>
            <person name="Findley K."/>
            <person name="Foster B."/>
            <person name="Gaskell J."/>
            <person name="Glotzer D."/>
            <person name="Gorecki P."/>
            <person name="Heitman J."/>
            <person name="Hesse C."/>
            <person name="Hori C."/>
            <person name="Igarashi K."/>
            <person name="Jurgens J.A."/>
            <person name="Kallen N."/>
            <person name="Kersten P."/>
            <person name="Kohler A."/>
            <person name="Kuees U."/>
            <person name="Kumar T.K.A."/>
            <person name="Kuo A."/>
            <person name="LaButti K."/>
            <person name="Larrondo L.F."/>
            <person name="Lindquist E."/>
            <person name="Ling A."/>
            <person name="Lombard V."/>
            <person name="Lucas S."/>
            <person name="Lundell T."/>
            <person name="Martin R."/>
            <person name="McLaughlin D.J."/>
            <person name="Morgenstern I."/>
            <person name="Morin E."/>
            <person name="Murat C."/>
            <person name="Nagy L.G."/>
            <person name="Nolan M."/>
            <person name="Ohm R.A."/>
            <person name="Patyshakuliyeva A."/>
            <person name="Rokas A."/>
            <person name="Ruiz-Duenas F.J."/>
            <person name="Sabat G."/>
            <person name="Salamov A."/>
            <person name="Samejima M."/>
            <person name="Schmutz J."/>
            <person name="Slot J.C."/>
            <person name="St John F."/>
            <person name="Stenlid J."/>
            <person name="Sun H."/>
            <person name="Sun S."/>
            <person name="Syed K."/>
            <person name="Tsang A."/>
            <person name="Wiebenga A."/>
            <person name="Young D."/>
            <person name="Pisabarro A."/>
            <person name="Eastwood D.C."/>
            <person name="Martin F."/>
            <person name="Cullen D."/>
            <person name="Grigoriev I.V."/>
            <person name="Hibbett D.S."/>
        </authorList>
    </citation>
    <scope>NUCLEOTIDE SEQUENCE [LARGE SCALE GENOMIC DNA]</scope>
    <source>
        <strain evidence="20">RWD-64-598 SS2</strain>
    </source>
</reference>
<dbReference type="InterPro" id="IPR044437">
    <property type="entry name" value="SETD2/Set2_SET"/>
</dbReference>
<dbReference type="InterPro" id="IPR001214">
    <property type="entry name" value="SET_dom"/>
</dbReference>
<dbReference type="Pfam" id="PF08236">
    <property type="entry name" value="SRI"/>
    <property type="match status" value="1"/>
</dbReference>
<dbReference type="PROSITE" id="PS50280">
    <property type="entry name" value="SET"/>
    <property type="match status" value="1"/>
</dbReference>
<keyword evidence="9" id="KW-0949">S-adenosyl-L-methionine</keyword>
<keyword evidence="20" id="KW-1185">Reference proteome</keyword>
<feature type="domain" description="Post-SET" evidence="17">
    <location>
        <begin position="246"/>
        <end position="262"/>
    </location>
</feature>
<evidence type="ECO:0000259" key="16">
    <source>
        <dbReference type="PROSITE" id="PS50280"/>
    </source>
</evidence>